<dbReference type="Pfam" id="PF07510">
    <property type="entry name" value="GmrSD_C"/>
    <property type="match status" value="1"/>
</dbReference>
<dbReference type="RefSeq" id="WP_055259081.1">
    <property type="nucleotide sequence ID" value="NZ_CABIXL010000004.1"/>
</dbReference>
<dbReference type="InterPro" id="IPR004919">
    <property type="entry name" value="GmrSD_N"/>
</dbReference>
<reference evidence="3 4" key="1">
    <citation type="submission" date="2015-09" db="EMBL/GenBank/DDBJ databases">
        <authorList>
            <consortium name="Pathogen Informatics"/>
        </authorList>
    </citation>
    <scope>NUCLEOTIDE SEQUENCE [LARGE SCALE GENOMIC DNA]</scope>
    <source>
        <strain evidence="3 4">2789STDY5834858</strain>
    </source>
</reference>
<evidence type="ECO:0000313" key="3">
    <source>
        <dbReference type="EMBL" id="CUN93067.1"/>
    </source>
</evidence>
<organism evidence="3 4">
    <name type="scientific">Sarcina ventriculi</name>
    <name type="common">Clostridium ventriculi</name>
    <dbReference type="NCBI Taxonomy" id="1267"/>
    <lineage>
        <taxon>Bacteria</taxon>
        <taxon>Bacillati</taxon>
        <taxon>Bacillota</taxon>
        <taxon>Clostridia</taxon>
        <taxon>Eubacteriales</taxon>
        <taxon>Clostridiaceae</taxon>
        <taxon>Sarcina</taxon>
    </lineage>
</organism>
<feature type="domain" description="GmrSD restriction endonucleases C-terminal" evidence="2">
    <location>
        <begin position="546"/>
        <end position="661"/>
    </location>
</feature>
<accession>A0ABM9UQI0</accession>
<evidence type="ECO:0000259" key="2">
    <source>
        <dbReference type="Pfam" id="PF07510"/>
    </source>
</evidence>
<dbReference type="Proteomes" id="UP000095488">
    <property type="component" value="Unassembled WGS sequence"/>
</dbReference>
<comment type="caution">
    <text evidence="3">The sequence shown here is derived from an EMBL/GenBank/DDBJ whole genome shotgun (WGS) entry which is preliminary data.</text>
</comment>
<gene>
    <name evidence="3" type="ORF">ERS852473_01463</name>
</gene>
<dbReference type="EMBL" id="CYZR01000004">
    <property type="protein sequence ID" value="CUN93067.1"/>
    <property type="molecule type" value="Genomic_DNA"/>
</dbReference>
<evidence type="ECO:0000259" key="1">
    <source>
        <dbReference type="Pfam" id="PF03235"/>
    </source>
</evidence>
<name>A0ABM9UQI0_SARVE</name>
<dbReference type="Pfam" id="PF03235">
    <property type="entry name" value="GmrSD_N"/>
    <property type="match status" value="1"/>
</dbReference>
<dbReference type="InterPro" id="IPR011089">
    <property type="entry name" value="GmrSD_C"/>
</dbReference>
<sequence length="680" mass="79942">MYEIRPETVKTFITDRNIKLPRFQRKQTWDEKKNFQLCISLFKEYPIGVCILSVENNNNKTVRWLLDGRQRKNALSLIYEDPENIYNWGKKFIGFKNSDQPSELEEKFWNKIYKYIEIDPNEEDLNEFINDENQDTEDHTLAEEDGEEEIINIEASGLNLLLDIIKVIHNKSAKNTGFTKPFDLTKYVSRLPYIESINGNTKLSSRRLKTFLDEYRRYCDDEDLSFENNESFIKFVNFRCEVTDSNKMNLYVKQNWTNMYERLVMIEKIDSLLSSSKIGMIEVKNLSPSDSQKIFNIINSEGEKLTAVEILSAKPTWNIKIENPSENVLNSVKTLYKRIGSTVEDIVRWDLPATLISRLNNNTGNIILKKFSESKSDFEKEITLGFKILAGLYEGGVKKEDIEALSKNSNINWSVDIENLIHDLKEIIKLIESFDYFNYLKSWRTSIMDITSDAIAMNFIIILYKDWVRKGKPTGNDTKTKQFQKNCFILFDKLVFEYINRLWRGSSDSKIANNIAILNQESEVFEPIPRYKWRNVLDEIYENSSIDGNDISLKLMKPILYHFYSLNKIQGPDTNYGIEIDHIIPQSIFNQSTIKRKEILKDNILNLGLLPKNENISKGNKKLSEISKSWLKEQIKKYEFIEESEYLCYSNINNYEMIFDNRKEYFNKAFSEKRDEILNN</sequence>
<proteinExistence type="predicted"/>
<protein>
    <submittedName>
        <fullName evidence="3">Uncharacterized conserved protein</fullName>
    </submittedName>
</protein>
<evidence type="ECO:0000313" key="4">
    <source>
        <dbReference type="Proteomes" id="UP000095488"/>
    </source>
</evidence>
<dbReference type="PANTHER" id="PTHR37292">
    <property type="entry name" value="VNG6097C"/>
    <property type="match status" value="1"/>
</dbReference>
<feature type="domain" description="GmrSD restriction endonucleases N-terminal" evidence="1">
    <location>
        <begin position="11"/>
        <end position="142"/>
    </location>
</feature>
<dbReference type="PANTHER" id="PTHR37292:SF2">
    <property type="entry name" value="DUF262 DOMAIN-CONTAINING PROTEIN"/>
    <property type="match status" value="1"/>
</dbReference>
<keyword evidence="4" id="KW-1185">Reference proteome</keyword>